<keyword evidence="2" id="KW-0732">Signal</keyword>
<dbReference type="OrthoDB" id="8057427at2759"/>
<dbReference type="PROSITE" id="PS51257">
    <property type="entry name" value="PROKAR_LIPOPROTEIN"/>
    <property type="match status" value="1"/>
</dbReference>
<organism evidence="3">
    <name type="scientific">Zeugodacus cucurbitae</name>
    <name type="common">Melon fruit fly</name>
    <name type="synonym">Bactrocera cucurbitae</name>
    <dbReference type="NCBI Taxonomy" id="28588"/>
    <lineage>
        <taxon>Eukaryota</taxon>
        <taxon>Metazoa</taxon>
        <taxon>Ecdysozoa</taxon>
        <taxon>Arthropoda</taxon>
        <taxon>Hexapoda</taxon>
        <taxon>Insecta</taxon>
        <taxon>Pterygota</taxon>
        <taxon>Neoptera</taxon>
        <taxon>Endopterygota</taxon>
        <taxon>Diptera</taxon>
        <taxon>Brachycera</taxon>
        <taxon>Muscomorpha</taxon>
        <taxon>Tephritoidea</taxon>
        <taxon>Tephritidae</taxon>
        <taxon>Zeugodacus</taxon>
        <taxon>Zeugodacus</taxon>
    </lineage>
</organism>
<feature type="chain" id="PRO_5001983514" evidence="2">
    <location>
        <begin position="25"/>
        <end position="194"/>
    </location>
</feature>
<protein>
    <submittedName>
        <fullName evidence="3">Aggregation substance</fullName>
    </submittedName>
</protein>
<sequence length="194" mass="21060">MAKFQIVLLCAVFAFIACIASIEAEPQQRGQRVYYRPAAARYQRPRTRYLARQEEADAAAPEAPAVTPYPSADELKPAVPFDEGAPATNIPDEVYGPPEANQPDEVYGPPEVFGNELPAEAAADAAPVDDVPAADPAAEDFPAPLDEQQARLVAARRTAALRQRQRKAAAYRQALAARAAARPLKYKAVAQRRH</sequence>
<evidence type="ECO:0000256" key="1">
    <source>
        <dbReference type="SAM" id="MobiDB-lite"/>
    </source>
</evidence>
<reference evidence="3" key="1">
    <citation type="submission" date="2014-11" db="EMBL/GenBank/DDBJ databases">
        <authorList>
            <person name="Geib S."/>
        </authorList>
    </citation>
    <scope>NUCLEOTIDE SEQUENCE</scope>
</reference>
<feature type="signal peptide" evidence="2">
    <location>
        <begin position="1"/>
        <end position="24"/>
    </location>
</feature>
<name>A0A0A1XLH3_ZEUCU</name>
<gene>
    <name evidence="3" type="primary">asa1</name>
    <name evidence="3" type="ORF">g.23320</name>
</gene>
<dbReference type="EMBL" id="GBXI01002476">
    <property type="protein sequence ID" value="JAD11816.1"/>
    <property type="molecule type" value="Transcribed_RNA"/>
</dbReference>
<evidence type="ECO:0000256" key="2">
    <source>
        <dbReference type="SAM" id="SignalP"/>
    </source>
</evidence>
<proteinExistence type="predicted"/>
<feature type="compositionally biased region" description="Low complexity" evidence="1">
    <location>
        <begin position="116"/>
        <end position="145"/>
    </location>
</feature>
<evidence type="ECO:0000313" key="3">
    <source>
        <dbReference type="EMBL" id="JAD11816.1"/>
    </source>
</evidence>
<feature type="region of interest" description="Disordered" evidence="1">
    <location>
        <begin position="53"/>
        <end position="145"/>
    </location>
</feature>
<accession>A0A0A1XLH3</accession>
<reference evidence="3" key="2">
    <citation type="journal article" date="2015" name="Gigascience">
        <title>Reconstructing a comprehensive transcriptome assembly of a white-pupal translocated strain of the pest fruit fly Bactrocera cucurbitae.</title>
        <authorList>
            <person name="Sim S.B."/>
            <person name="Calla B."/>
            <person name="Hall B."/>
            <person name="DeRego T."/>
            <person name="Geib S.M."/>
        </authorList>
    </citation>
    <scope>NUCLEOTIDE SEQUENCE</scope>
</reference>
<dbReference type="AlphaFoldDB" id="A0A0A1XLH3"/>